<comment type="subcellular location">
    <subcellularLocation>
        <location evidence="1 8">Membrane</location>
        <topology evidence="1 8">Multi-pass membrane protein</topology>
    </subcellularLocation>
</comment>
<evidence type="ECO:0000256" key="1">
    <source>
        <dbReference type="ARBA" id="ARBA00004141"/>
    </source>
</evidence>
<dbReference type="AlphaFoldDB" id="F0YBR5"/>
<feature type="non-terminal residue" evidence="9">
    <location>
        <position position="1"/>
    </location>
</feature>
<dbReference type="KEGG" id="aaf:AURANDRAFT_6531"/>
<dbReference type="RefSeq" id="XP_009037819.1">
    <property type="nucleotide sequence ID" value="XM_009039571.1"/>
</dbReference>
<dbReference type="InParanoid" id="F0YBR5"/>
<accession>F0YBR5</accession>
<feature type="transmembrane region" description="Helical" evidence="8">
    <location>
        <begin position="38"/>
        <end position="56"/>
    </location>
</feature>
<evidence type="ECO:0000256" key="6">
    <source>
        <dbReference type="ARBA" id="ARBA00023136"/>
    </source>
</evidence>
<evidence type="ECO:0000256" key="8">
    <source>
        <dbReference type="RuleBase" id="RU363111"/>
    </source>
</evidence>
<name>F0YBR5_AURAN</name>
<evidence type="ECO:0000313" key="9">
    <source>
        <dbReference type="EMBL" id="EGB07323.1"/>
    </source>
</evidence>
<dbReference type="Proteomes" id="UP000002729">
    <property type="component" value="Unassembled WGS sequence"/>
</dbReference>
<keyword evidence="6 8" id="KW-0472">Membrane</keyword>
<evidence type="ECO:0000256" key="3">
    <source>
        <dbReference type="ARBA" id="ARBA00022692"/>
    </source>
</evidence>
<organism evidence="10">
    <name type="scientific">Aureococcus anophagefferens</name>
    <name type="common">Harmful bloom alga</name>
    <dbReference type="NCBI Taxonomy" id="44056"/>
    <lineage>
        <taxon>Eukaryota</taxon>
        <taxon>Sar</taxon>
        <taxon>Stramenopiles</taxon>
        <taxon>Ochrophyta</taxon>
        <taxon>Pelagophyceae</taxon>
        <taxon>Pelagomonadales</taxon>
        <taxon>Pelagomonadaceae</taxon>
        <taxon>Aureococcus</taxon>
    </lineage>
</organism>
<keyword evidence="10" id="KW-1185">Reference proteome</keyword>
<dbReference type="GO" id="GO:0015031">
    <property type="term" value="P:protein transport"/>
    <property type="evidence" value="ECO:0007669"/>
    <property type="project" value="UniProtKB-KW"/>
</dbReference>
<dbReference type="Pfam" id="PF04178">
    <property type="entry name" value="Got1"/>
    <property type="match status" value="1"/>
</dbReference>
<dbReference type="GeneID" id="20225270"/>
<feature type="transmembrane region" description="Helical" evidence="8">
    <location>
        <begin position="106"/>
        <end position="127"/>
    </location>
</feature>
<dbReference type="GO" id="GO:0016192">
    <property type="term" value="P:vesicle-mediated transport"/>
    <property type="evidence" value="ECO:0007669"/>
    <property type="project" value="InterPro"/>
</dbReference>
<comment type="function">
    <text evidence="8">May be involved in fusion of retrograde transport vesicles derived from an endocytic compartment with the Golgi complex.</text>
</comment>
<feature type="transmembrane region" description="Helical" evidence="8">
    <location>
        <begin position="76"/>
        <end position="100"/>
    </location>
</feature>
<feature type="non-terminal residue" evidence="9">
    <location>
        <position position="130"/>
    </location>
</feature>
<dbReference type="GO" id="GO:0016020">
    <property type="term" value="C:membrane"/>
    <property type="evidence" value="ECO:0007669"/>
    <property type="project" value="UniProtKB-SubCell"/>
</dbReference>
<dbReference type="GO" id="GO:0005737">
    <property type="term" value="C:cytoplasm"/>
    <property type="evidence" value="ECO:0007669"/>
    <property type="project" value="UniProtKB-ARBA"/>
</dbReference>
<keyword evidence="3 8" id="KW-0812">Transmembrane</keyword>
<evidence type="ECO:0000256" key="5">
    <source>
        <dbReference type="ARBA" id="ARBA00022989"/>
    </source>
</evidence>
<feature type="transmembrane region" description="Helical" evidence="8">
    <location>
        <begin position="9"/>
        <end position="32"/>
    </location>
</feature>
<comment type="similarity">
    <text evidence="7 8">Belongs to the SFT2 family.</text>
</comment>
<keyword evidence="5 8" id="KW-1133">Transmembrane helix</keyword>
<dbReference type="InterPro" id="IPR007305">
    <property type="entry name" value="Vesicle_transpt_Got1/SFT2"/>
</dbReference>
<dbReference type="GO" id="GO:0012505">
    <property type="term" value="C:endomembrane system"/>
    <property type="evidence" value="ECO:0007669"/>
    <property type="project" value="UniProtKB-ARBA"/>
</dbReference>
<reference evidence="9 10" key="1">
    <citation type="journal article" date="2011" name="Proc. Natl. Acad. Sci. U.S.A.">
        <title>Niche of harmful alga Aureococcus anophagefferens revealed through ecogenomics.</title>
        <authorList>
            <person name="Gobler C.J."/>
            <person name="Berry D.L."/>
            <person name="Dyhrman S.T."/>
            <person name="Wilhelm S.W."/>
            <person name="Salamov A."/>
            <person name="Lobanov A.V."/>
            <person name="Zhang Y."/>
            <person name="Collier J.L."/>
            <person name="Wurch L.L."/>
            <person name="Kustka A.B."/>
            <person name="Dill B.D."/>
            <person name="Shah M."/>
            <person name="VerBerkmoes N.C."/>
            <person name="Kuo A."/>
            <person name="Terry A."/>
            <person name="Pangilinan J."/>
            <person name="Lindquist E.A."/>
            <person name="Lucas S."/>
            <person name="Paulsen I.T."/>
            <person name="Hattenrath-Lehmann T.K."/>
            <person name="Talmage S.C."/>
            <person name="Walker E.A."/>
            <person name="Koch F."/>
            <person name="Burson A.M."/>
            <person name="Marcoval M.A."/>
            <person name="Tang Y.Z."/>
            <person name="Lecleir G.R."/>
            <person name="Coyne K.J."/>
            <person name="Berg G.M."/>
            <person name="Bertrand E.M."/>
            <person name="Saito M.A."/>
            <person name="Gladyshev V.N."/>
            <person name="Grigoriev I.V."/>
        </authorList>
    </citation>
    <scope>NUCLEOTIDE SEQUENCE [LARGE SCALE GENOMIC DNA]</scope>
    <source>
        <strain evidence="10">CCMP 1984</strain>
    </source>
</reference>
<proteinExistence type="inferred from homology"/>
<keyword evidence="2 8" id="KW-0813">Transport</keyword>
<dbReference type="PANTHER" id="PTHR23137:SF36">
    <property type="entry name" value="VESICLE TRANSPORT PROTEIN SFT2C"/>
    <property type="match status" value="1"/>
</dbReference>
<dbReference type="InterPro" id="IPR011691">
    <property type="entry name" value="Vesicle_transpt_SFT2"/>
</dbReference>
<dbReference type="OrthoDB" id="660759at2759"/>
<sequence>LDRAQRFKWYVALLMVAAAFFSTALNFLPLVVIKPAKFATAFCIGTVASIAAKFMLNGPLTQLRKMVALRKLPYTLALFASTALTLYACFGLGNFVAIVLSSGMQIAALLYYLFGDTPGGIAGIKLLGRL</sequence>
<protein>
    <recommendedName>
        <fullName evidence="8">Vesicle transport protein</fullName>
    </recommendedName>
</protein>
<evidence type="ECO:0000256" key="4">
    <source>
        <dbReference type="ARBA" id="ARBA00022927"/>
    </source>
</evidence>
<gene>
    <name evidence="9" type="ORF">AURANDRAFT_6531</name>
</gene>
<dbReference type="eggNOG" id="KOG2887">
    <property type="taxonomic scope" value="Eukaryota"/>
</dbReference>
<keyword evidence="4 8" id="KW-0653">Protein transport</keyword>
<dbReference type="PANTHER" id="PTHR23137">
    <property type="entry name" value="VESICLE TRANSPORT PROTEIN-RELATED"/>
    <property type="match status" value="1"/>
</dbReference>
<dbReference type="EMBL" id="GL833131">
    <property type="protein sequence ID" value="EGB07323.1"/>
    <property type="molecule type" value="Genomic_DNA"/>
</dbReference>
<evidence type="ECO:0000256" key="2">
    <source>
        <dbReference type="ARBA" id="ARBA00022448"/>
    </source>
</evidence>
<evidence type="ECO:0000256" key="7">
    <source>
        <dbReference type="ARBA" id="ARBA00025800"/>
    </source>
</evidence>
<evidence type="ECO:0000313" key="10">
    <source>
        <dbReference type="Proteomes" id="UP000002729"/>
    </source>
</evidence>